<keyword evidence="2" id="KW-0863">Zinc-finger</keyword>
<gene>
    <name evidence="6" type="ORF">RF55_18170</name>
</gene>
<dbReference type="Proteomes" id="UP000036403">
    <property type="component" value="Unassembled WGS sequence"/>
</dbReference>
<dbReference type="InterPro" id="IPR006612">
    <property type="entry name" value="THAP_Znf"/>
</dbReference>
<feature type="domain" description="THAP-type" evidence="5">
    <location>
        <begin position="16"/>
        <end position="66"/>
    </location>
</feature>
<evidence type="ECO:0000313" key="7">
    <source>
        <dbReference type="Proteomes" id="UP000036403"/>
    </source>
</evidence>
<sequence length="181" mass="21151">MFNNWRDSGIASKGINEFSRKSRICELHFQKDDILQEDIFHMADGTTITVPRKVPKLKEDAVPCIFPSEISYYRWNPINKENREEQNGEMSITAQLKSTVNCSISVPAECESDNPISHHEQSCPANENNELQTWAEIKRNLKSLTLTSEYWIPVITDEMAMWAYWKEYLFSCIWRVVLEKI</sequence>
<reference evidence="6 7" key="1">
    <citation type="submission" date="2015-04" db="EMBL/GenBank/DDBJ databases">
        <title>Lasius niger genome sequencing.</title>
        <authorList>
            <person name="Konorov E.A."/>
            <person name="Nikitin M.A."/>
            <person name="Kirill M.V."/>
            <person name="Chang P."/>
        </authorList>
    </citation>
    <scope>NUCLEOTIDE SEQUENCE [LARGE SCALE GENOMIC DNA]</scope>
    <source>
        <tissue evidence="6">Whole</tissue>
    </source>
</reference>
<evidence type="ECO:0000313" key="6">
    <source>
        <dbReference type="EMBL" id="KMQ84218.1"/>
    </source>
</evidence>
<dbReference type="EMBL" id="LBMM01017072">
    <property type="protein sequence ID" value="KMQ84218.1"/>
    <property type="molecule type" value="Genomic_DNA"/>
</dbReference>
<comment type="caution">
    <text evidence="6">The sequence shown here is derived from an EMBL/GenBank/DDBJ whole genome shotgun (WGS) entry which is preliminary data.</text>
</comment>
<keyword evidence="7" id="KW-1185">Reference proteome</keyword>
<dbReference type="AlphaFoldDB" id="A0A0J7K1A0"/>
<dbReference type="GO" id="GO:0008270">
    <property type="term" value="F:zinc ion binding"/>
    <property type="evidence" value="ECO:0007669"/>
    <property type="project" value="UniProtKB-KW"/>
</dbReference>
<organism evidence="6 7">
    <name type="scientific">Lasius niger</name>
    <name type="common">Black garden ant</name>
    <dbReference type="NCBI Taxonomy" id="67767"/>
    <lineage>
        <taxon>Eukaryota</taxon>
        <taxon>Metazoa</taxon>
        <taxon>Ecdysozoa</taxon>
        <taxon>Arthropoda</taxon>
        <taxon>Hexapoda</taxon>
        <taxon>Insecta</taxon>
        <taxon>Pterygota</taxon>
        <taxon>Neoptera</taxon>
        <taxon>Endopterygota</taxon>
        <taxon>Hymenoptera</taxon>
        <taxon>Apocrita</taxon>
        <taxon>Aculeata</taxon>
        <taxon>Formicoidea</taxon>
        <taxon>Formicidae</taxon>
        <taxon>Formicinae</taxon>
        <taxon>Lasius</taxon>
        <taxon>Lasius</taxon>
    </lineage>
</organism>
<evidence type="ECO:0000259" key="5">
    <source>
        <dbReference type="Pfam" id="PF05485"/>
    </source>
</evidence>
<keyword evidence="1" id="KW-0479">Metal-binding</keyword>
<dbReference type="OrthoDB" id="7553461at2759"/>
<dbReference type="Pfam" id="PF05485">
    <property type="entry name" value="THAP"/>
    <property type="match status" value="1"/>
</dbReference>
<evidence type="ECO:0000256" key="1">
    <source>
        <dbReference type="ARBA" id="ARBA00022723"/>
    </source>
</evidence>
<evidence type="ECO:0000256" key="3">
    <source>
        <dbReference type="ARBA" id="ARBA00022833"/>
    </source>
</evidence>
<name>A0A0J7K1A0_LASNI</name>
<dbReference type="PaxDb" id="67767-A0A0J7K1A0"/>
<protein>
    <recommendedName>
        <fullName evidence="5">THAP-type domain-containing protein</fullName>
    </recommendedName>
</protein>
<evidence type="ECO:0000256" key="2">
    <source>
        <dbReference type="ARBA" id="ARBA00022771"/>
    </source>
</evidence>
<keyword evidence="3" id="KW-0862">Zinc</keyword>
<dbReference type="GO" id="GO:0003677">
    <property type="term" value="F:DNA binding"/>
    <property type="evidence" value="ECO:0007669"/>
    <property type="project" value="UniProtKB-KW"/>
</dbReference>
<evidence type="ECO:0000256" key="4">
    <source>
        <dbReference type="ARBA" id="ARBA00023125"/>
    </source>
</evidence>
<accession>A0A0J7K1A0</accession>
<proteinExistence type="predicted"/>
<keyword evidence="4" id="KW-0238">DNA-binding</keyword>